<dbReference type="AlphaFoldDB" id="A0A1I0MC96"/>
<name>A0A1I0MC96_9FIRM</name>
<keyword evidence="2" id="KW-1185">Reference proteome</keyword>
<dbReference type="STRING" id="99656.SAMN05421659_101354"/>
<reference evidence="1 2" key="1">
    <citation type="submission" date="2016-10" db="EMBL/GenBank/DDBJ databases">
        <authorList>
            <person name="de Groot N.N."/>
        </authorList>
    </citation>
    <scope>NUCLEOTIDE SEQUENCE [LARGE SCALE GENOMIC DNA]</scope>
    <source>
        <strain evidence="1 2">DSM 9179</strain>
    </source>
</reference>
<sequence>MVHATINGIILHCDDSVLGLQLGNGYRLEKKHLDELPFKNKITDGEEKLLMFLSVL</sequence>
<proteinExistence type="predicted"/>
<evidence type="ECO:0000313" key="1">
    <source>
        <dbReference type="EMBL" id="SEV85380.1"/>
    </source>
</evidence>
<dbReference type="EMBL" id="FOJI01000001">
    <property type="protein sequence ID" value="SEV85380.1"/>
    <property type="molecule type" value="Genomic_DNA"/>
</dbReference>
<dbReference type="RefSeq" id="WP_170841248.1">
    <property type="nucleotide sequence ID" value="NZ_FOJI01000001.1"/>
</dbReference>
<accession>A0A1I0MC96</accession>
<dbReference type="Proteomes" id="UP000199701">
    <property type="component" value="Unassembled WGS sequence"/>
</dbReference>
<organism evidence="1 2">
    <name type="scientific">[Clostridium] fimetarium</name>
    <dbReference type="NCBI Taxonomy" id="99656"/>
    <lineage>
        <taxon>Bacteria</taxon>
        <taxon>Bacillati</taxon>
        <taxon>Bacillota</taxon>
        <taxon>Clostridia</taxon>
        <taxon>Lachnospirales</taxon>
        <taxon>Lachnospiraceae</taxon>
    </lineage>
</organism>
<evidence type="ECO:0000313" key="2">
    <source>
        <dbReference type="Proteomes" id="UP000199701"/>
    </source>
</evidence>
<gene>
    <name evidence="1" type="ORF">SAMN05421659_101354</name>
</gene>
<protein>
    <submittedName>
        <fullName evidence="1">Uncharacterized protein</fullName>
    </submittedName>
</protein>